<dbReference type="GO" id="GO:0016747">
    <property type="term" value="F:acyltransferase activity, transferring groups other than amino-acyl groups"/>
    <property type="evidence" value="ECO:0007669"/>
    <property type="project" value="InterPro"/>
</dbReference>
<name>A0A5J6F8G3_9ACTN</name>
<sequence>MPDTGAGGPAVRHRPGCPSHHPMNVLRYLTSNDAPAIRHVYSGAASTFLGRSAMTTQEAGDYVMRVREWATADPVEQYVLGVDIAGDLVGVVKLGHRPNGHGRVSYALREDCWGQGHATRAVRELVAFAFATRRP</sequence>
<dbReference type="Gene3D" id="3.40.630.30">
    <property type="match status" value="1"/>
</dbReference>
<proteinExistence type="predicted"/>
<dbReference type="EMBL" id="CP023702">
    <property type="protein sequence ID" value="QEU72638.1"/>
    <property type="molecule type" value="Genomic_DNA"/>
</dbReference>
<dbReference type="KEGG" id="snk:CP967_12105"/>
<evidence type="ECO:0000313" key="2">
    <source>
        <dbReference type="EMBL" id="QEU72638.1"/>
    </source>
</evidence>
<dbReference type="Proteomes" id="UP000326178">
    <property type="component" value="Chromosome"/>
</dbReference>
<dbReference type="RefSeq" id="WP_150487986.1">
    <property type="nucleotide sequence ID" value="NZ_BMUV01000001.1"/>
</dbReference>
<protein>
    <submittedName>
        <fullName evidence="2">N-acetyltransferase</fullName>
    </submittedName>
</protein>
<accession>A0A5J6F8G3</accession>
<reference evidence="2 3" key="1">
    <citation type="submission" date="2017-09" db="EMBL/GenBank/DDBJ databases">
        <authorList>
            <person name="Lee N."/>
            <person name="Cho B.-K."/>
        </authorList>
    </citation>
    <scope>NUCLEOTIDE SEQUENCE [LARGE SCALE GENOMIC DNA]</scope>
    <source>
        <strain evidence="2 3">ATCC 12769</strain>
    </source>
</reference>
<dbReference type="OrthoDB" id="9132139at2"/>
<evidence type="ECO:0000259" key="1">
    <source>
        <dbReference type="Pfam" id="PF13302"/>
    </source>
</evidence>
<keyword evidence="2" id="KW-0808">Transferase</keyword>
<organism evidence="2 3">
    <name type="scientific">Streptomyces nitrosporeus</name>
    <dbReference type="NCBI Taxonomy" id="28894"/>
    <lineage>
        <taxon>Bacteria</taxon>
        <taxon>Bacillati</taxon>
        <taxon>Actinomycetota</taxon>
        <taxon>Actinomycetes</taxon>
        <taxon>Kitasatosporales</taxon>
        <taxon>Streptomycetaceae</taxon>
        <taxon>Streptomyces</taxon>
    </lineage>
</organism>
<feature type="domain" description="N-acetyltransferase" evidence="1">
    <location>
        <begin position="25"/>
        <end position="132"/>
    </location>
</feature>
<dbReference type="InterPro" id="IPR016181">
    <property type="entry name" value="Acyl_CoA_acyltransferase"/>
</dbReference>
<dbReference type="AlphaFoldDB" id="A0A5J6F8G3"/>
<dbReference type="SUPFAM" id="SSF55729">
    <property type="entry name" value="Acyl-CoA N-acyltransferases (Nat)"/>
    <property type="match status" value="1"/>
</dbReference>
<dbReference type="Pfam" id="PF13302">
    <property type="entry name" value="Acetyltransf_3"/>
    <property type="match status" value="1"/>
</dbReference>
<dbReference type="InterPro" id="IPR000182">
    <property type="entry name" value="GNAT_dom"/>
</dbReference>
<keyword evidence="3" id="KW-1185">Reference proteome</keyword>
<evidence type="ECO:0000313" key="3">
    <source>
        <dbReference type="Proteomes" id="UP000326178"/>
    </source>
</evidence>
<gene>
    <name evidence="2" type="ORF">CP967_12105</name>
</gene>